<gene>
    <name evidence="1" type="ORF">GBAR_LOCUS4372</name>
</gene>
<comment type="caution">
    <text evidence="1">The sequence shown here is derived from an EMBL/GenBank/DDBJ whole genome shotgun (WGS) entry which is preliminary data.</text>
</comment>
<keyword evidence="2" id="KW-1185">Reference proteome</keyword>
<protein>
    <submittedName>
        <fullName evidence="1">Uncharacterized protein</fullName>
    </submittedName>
</protein>
<reference evidence="1" key="1">
    <citation type="submission" date="2023-03" db="EMBL/GenBank/DDBJ databases">
        <authorList>
            <person name="Steffen K."/>
            <person name="Cardenas P."/>
        </authorList>
    </citation>
    <scope>NUCLEOTIDE SEQUENCE</scope>
</reference>
<dbReference type="Proteomes" id="UP001174909">
    <property type="component" value="Unassembled WGS sequence"/>
</dbReference>
<dbReference type="AlphaFoldDB" id="A0AA35R7A3"/>
<name>A0AA35R7A3_GEOBA</name>
<evidence type="ECO:0000313" key="2">
    <source>
        <dbReference type="Proteomes" id="UP001174909"/>
    </source>
</evidence>
<organism evidence="1 2">
    <name type="scientific">Geodia barretti</name>
    <name type="common">Barrett's horny sponge</name>
    <dbReference type="NCBI Taxonomy" id="519541"/>
    <lineage>
        <taxon>Eukaryota</taxon>
        <taxon>Metazoa</taxon>
        <taxon>Porifera</taxon>
        <taxon>Demospongiae</taxon>
        <taxon>Heteroscleromorpha</taxon>
        <taxon>Tetractinellida</taxon>
        <taxon>Astrophorina</taxon>
        <taxon>Geodiidae</taxon>
        <taxon>Geodia</taxon>
    </lineage>
</organism>
<accession>A0AA35R7A3</accession>
<sequence length="44" mass="5023">MEITHILVSWYCSGDIGCVGFSWNDRGWGGGWRKNYLIIHHISG</sequence>
<proteinExistence type="predicted"/>
<dbReference type="EMBL" id="CASHTH010000630">
    <property type="protein sequence ID" value="CAI8005722.1"/>
    <property type="molecule type" value="Genomic_DNA"/>
</dbReference>
<feature type="non-terminal residue" evidence="1">
    <location>
        <position position="44"/>
    </location>
</feature>
<evidence type="ECO:0000313" key="1">
    <source>
        <dbReference type="EMBL" id="CAI8005722.1"/>
    </source>
</evidence>